<feature type="transmembrane region" description="Helical" evidence="7">
    <location>
        <begin position="75"/>
        <end position="94"/>
    </location>
</feature>
<accession>A0A1I5XV27</accession>
<comment type="subcellular location">
    <subcellularLocation>
        <location evidence="1">Cell membrane</location>
        <topology evidence="1">Multi-pass membrane protein</topology>
    </subcellularLocation>
</comment>
<evidence type="ECO:0000313" key="9">
    <source>
        <dbReference type="EMBL" id="SFQ35819.1"/>
    </source>
</evidence>
<evidence type="ECO:0000256" key="4">
    <source>
        <dbReference type="ARBA" id="ARBA00022692"/>
    </source>
</evidence>
<dbReference type="PANTHER" id="PTHR34582:SF6">
    <property type="entry name" value="UPF0702 TRANSMEMBRANE PROTEIN YCAP"/>
    <property type="match status" value="1"/>
</dbReference>
<evidence type="ECO:0000256" key="1">
    <source>
        <dbReference type="ARBA" id="ARBA00004651"/>
    </source>
</evidence>
<organism evidence="9 10">
    <name type="scientific">Hymenobacter arizonensis</name>
    <name type="common">Siccationidurans arizonensis</name>
    <dbReference type="NCBI Taxonomy" id="1227077"/>
    <lineage>
        <taxon>Bacteria</taxon>
        <taxon>Pseudomonadati</taxon>
        <taxon>Bacteroidota</taxon>
        <taxon>Cytophagia</taxon>
        <taxon>Cytophagales</taxon>
        <taxon>Hymenobacteraceae</taxon>
        <taxon>Hymenobacter</taxon>
    </lineage>
</organism>
<dbReference type="GO" id="GO:0005886">
    <property type="term" value="C:plasma membrane"/>
    <property type="evidence" value="ECO:0007669"/>
    <property type="project" value="UniProtKB-SubCell"/>
</dbReference>
<comment type="similarity">
    <text evidence="2">Belongs to the UPF0702 family.</text>
</comment>
<keyword evidence="3" id="KW-1003">Cell membrane</keyword>
<dbReference type="PANTHER" id="PTHR34582">
    <property type="entry name" value="UPF0702 TRANSMEMBRANE PROTEIN YCAP"/>
    <property type="match status" value="1"/>
</dbReference>
<reference evidence="10" key="1">
    <citation type="submission" date="2016-10" db="EMBL/GenBank/DDBJ databases">
        <authorList>
            <person name="Varghese N."/>
            <person name="Submissions S."/>
        </authorList>
    </citation>
    <scope>NUCLEOTIDE SEQUENCE [LARGE SCALE GENOMIC DNA]</scope>
    <source>
        <strain evidence="10">OR362-8,ATCC BAA-1266,JCM 13504</strain>
    </source>
</reference>
<evidence type="ECO:0000256" key="5">
    <source>
        <dbReference type="ARBA" id="ARBA00022989"/>
    </source>
</evidence>
<evidence type="ECO:0000256" key="3">
    <source>
        <dbReference type="ARBA" id="ARBA00022475"/>
    </source>
</evidence>
<gene>
    <name evidence="9" type="ORF">SAMN04515668_2061</name>
</gene>
<sequence>MFEQVDWRTVFVPTTPLLEIVVRGTLIYLGIFLLMRVVLKRESGTLGMTDMLFVVMVADAAQNGMAGEYRSVTEGIILVCTIIFWSYALNWLGFHFPFFDKLIKPGKLLLIKDGRMMKDNMRKELITRQELMSEVRSNGLTDIDTIKEAYMEPSGRVSIICKKEEQNPPDEDSPVL</sequence>
<evidence type="ECO:0000256" key="2">
    <source>
        <dbReference type="ARBA" id="ARBA00006448"/>
    </source>
</evidence>
<feature type="domain" description="YetF C-terminal" evidence="8">
    <location>
        <begin position="95"/>
        <end position="167"/>
    </location>
</feature>
<keyword evidence="5 7" id="KW-1133">Transmembrane helix</keyword>
<evidence type="ECO:0000256" key="6">
    <source>
        <dbReference type="ARBA" id="ARBA00023136"/>
    </source>
</evidence>
<dbReference type="InterPro" id="IPR023090">
    <property type="entry name" value="UPF0702_alpha/beta_dom_sf"/>
</dbReference>
<proteinExistence type="inferred from homology"/>
<dbReference type="InterPro" id="IPR007353">
    <property type="entry name" value="DUF421"/>
</dbReference>
<evidence type="ECO:0000256" key="7">
    <source>
        <dbReference type="SAM" id="Phobius"/>
    </source>
</evidence>
<dbReference type="Proteomes" id="UP000199029">
    <property type="component" value="Unassembled WGS sequence"/>
</dbReference>
<dbReference type="EMBL" id="FOXS01000002">
    <property type="protein sequence ID" value="SFQ35819.1"/>
    <property type="molecule type" value="Genomic_DNA"/>
</dbReference>
<evidence type="ECO:0000313" key="10">
    <source>
        <dbReference type="Proteomes" id="UP000199029"/>
    </source>
</evidence>
<keyword evidence="6 7" id="KW-0472">Membrane</keyword>
<keyword evidence="10" id="KW-1185">Reference proteome</keyword>
<dbReference type="OrthoDB" id="9778331at2"/>
<protein>
    <submittedName>
        <fullName evidence="9">Uncharacterized membrane protein YcaP, DUF421 family</fullName>
    </submittedName>
</protein>
<keyword evidence="4 7" id="KW-0812">Transmembrane</keyword>
<feature type="transmembrane region" description="Helical" evidence="7">
    <location>
        <begin position="20"/>
        <end position="39"/>
    </location>
</feature>
<dbReference type="RefSeq" id="WP_092672001.1">
    <property type="nucleotide sequence ID" value="NZ_FOXS01000002.1"/>
</dbReference>
<name>A0A1I5XV27_HYMAR</name>
<dbReference type="AlphaFoldDB" id="A0A1I5XV27"/>
<evidence type="ECO:0000259" key="8">
    <source>
        <dbReference type="Pfam" id="PF04239"/>
    </source>
</evidence>
<dbReference type="Gene3D" id="3.30.240.20">
    <property type="entry name" value="bsu07140 like domains"/>
    <property type="match status" value="1"/>
</dbReference>
<dbReference type="Pfam" id="PF04239">
    <property type="entry name" value="DUF421"/>
    <property type="match status" value="1"/>
</dbReference>